<name>A0ABU2J587_9ACTN</name>
<reference evidence="2" key="1">
    <citation type="submission" date="2023-07" db="EMBL/GenBank/DDBJ databases">
        <title>30 novel species of actinomycetes from the DSMZ collection.</title>
        <authorList>
            <person name="Nouioui I."/>
        </authorList>
    </citation>
    <scope>NUCLEOTIDE SEQUENCE [LARGE SCALE GENOMIC DNA]</scope>
    <source>
        <strain evidence="2">DSM 44399</strain>
    </source>
</reference>
<evidence type="ECO:0000313" key="2">
    <source>
        <dbReference type="Proteomes" id="UP001183176"/>
    </source>
</evidence>
<dbReference type="Proteomes" id="UP001183176">
    <property type="component" value="Unassembled WGS sequence"/>
</dbReference>
<keyword evidence="2" id="KW-1185">Reference proteome</keyword>
<dbReference type="RefSeq" id="WP_311421308.1">
    <property type="nucleotide sequence ID" value="NZ_JAVREH010000002.1"/>
</dbReference>
<dbReference type="Gene3D" id="3.40.50.1360">
    <property type="match status" value="1"/>
</dbReference>
<dbReference type="EMBL" id="JAVREH010000002">
    <property type="protein sequence ID" value="MDT0260147.1"/>
    <property type="molecule type" value="Genomic_DNA"/>
</dbReference>
<sequence>MKRSPITSEASDVIGIAWSRGLSGLARSLTTFPACSIVQMTGALSRPGGDDLLDLVRAATRIGDHRDGGYRMLGTRAVQHL</sequence>
<proteinExistence type="predicted"/>
<organism evidence="1 2">
    <name type="scientific">Jatrophihabitans lederbergiae</name>
    <dbReference type="NCBI Taxonomy" id="3075547"/>
    <lineage>
        <taxon>Bacteria</taxon>
        <taxon>Bacillati</taxon>
        <taxon>Actinomycetota</taxon>
        <taxon>Actinomycetes</taxon>
        <taxon>Jatrophihabitantales</taxon>
        <taxon>Jatrophihabitantaceae</taxon>
        <taxon>Jatrophihabitans</taxon>
    </lineage>
</organism>
<accession>A0ABU2J587</accession>
<evidence type="ECO:0000313" key="1">
    <source>
        <dbReference type="EMBL" id="MDT0260147.1"/>
    </source>
</evidence>
<comment type="caution">
    <text evidence="1">The sequence shown here is derived from an EMBL/GenBank/DDBJ whole genome shotgun (WGS) entry which is preliminary data.</text>
</comment>
<gene>
    <name evidence="1" type="ORF">RM423_01940</name>
</gene>
<protein>
    <submittedName>
        <fullName evidence="1">Uncharacterized protein</fullName>
    </submittedName>
</protein>